<dbReference type="Proteomes" id="UP001589575">
    <property type="component" value="Unassembled WGS sequence"/>
</dbReference>
<evidence type="ECO:0000313" key="1">
    <source>
        <dbReference type="EMBL" id="MFB9075636.1"/>
    </source>
</evidence>
<gene>
    <name evidence="1" type="ORF">ACFFX0_32520</name>
</gene>
<proteinExistence type="predicted"/>
<protein>
    <submittedName>
        <fullName evidence="1">Uncharacterized protein</fullName>
    </submittedName>
</protein>
<organism evidence="1 2">
    <name type="scientific">Citricoccus parietis</name>
    <dbReference type="NCBI Taxonomy" id="592307"/>
    <lineage>
        <taxon>Bacteria</taxon>
        <taxon>Bacillati</taxon>
        <taxon>Actinomycetota</taxon>
        <taxon>Actinomycetes</taxon>
        <taxon>Micrococcales</taxon>
        <taxon>Micrococcaceae</taxon>
        <taxon>Citricoccus</taxon>
    </lineage>
</organism>
<name>A0ABV5G9S4_9MICC</name>
<dbReference type="EMBL" id="JBHMFI010000023">
    <property type="protein sequence ID" value="MFB9075636.1"/>
    <property type="molecule type" value="Genomic_DNA"/>
</dbReference>
<comment type="caution">
    <text evidence="1">The sequence shown here is derived from an EMBL/GenBank/DDBJ whole genome shotgun (WGS) entry which is preliminary data.</text>
</comment>
<reference evidence="1 2" key="1">
    <citation type="submission" date="2024-09" db="EMBL/GenBank/DDBJ databases">
        <authorList>
            <person name="Sun Q."/>
            <person name="Mori K."/>
        </authorList>
    </citation>
    <scope>NUCLEOTIDE SEQUENCE [LARGE SCALE GENOMIC DNA]</scope>
    <source>
        <strain evidence="1 2">CCM 7609</strain>
    </source>
</reference>
<accession>A0ABV5G9S4</accession>
<sequence length="80" mass="8726">MHSRHDASTFSASLTAVRDSPDSWTRVFTGTEVPSISRASNTRASGIPSDRNTGRRAWIFPGRQDRAAAACSRWSGTTSR</sequence>
<keyword evidence="2" id="KW-1185">Reference proteome</keyword>
<evidence type="ECO:0000313" key="2">
    <source>
        <dbReference type="Proteomes" id="UP001589575"/>
    </source>
</evidence>